<organism evidence="1 2">
    <name type="scientific">Leptospira hartskeerlii</name>
    <dbReference type="NCBI Taxonomy" id="2023177"/>
    <lineage>
        <taxon>Bacteria</taxon>
        <taxon>Pseudomonadati</taxon>
        <taxon>Spirochaetota</taxon>
        <taxon>Spirochaetia</taxon>
        <taxon>Leptospirales</taxon>
        <taxon>Leptospiraceae</taxon>
        <taxon>Leptospira</taxon>
    </lineage>
</organism>
<dbReference type="Gene3D" id="2.60.120.200">
    <property type="match status" value="1"/>
</dbReference>
<proteinExistence type="predicted"/>
<dbReference type="Proteomes" id="UP000232196">
    <property type="component" value="Unassembled WGS sequence"/>
</dbReference>
<dbReference type="AlphaFoldDB" id="A0A2M9XDV3"/>
<name>A0A2M9XDV3_9LEPT</name>
<dbReference type="SUPFAM" id="SSF49899">
    <property type="entry name" value="Concanavalin A-like lectins/glucanases"/>
    <property type="match status" value="1"/>
</dbReference>
<accession>A0A2M9XDV3</accession>
<dbReference type="EMBL" id="NPDN01000004">
    <property type="protein sequence ID" value="PJZ25824.1"/>
    <property type="molecule type" value="Genomic_DNA"/>
</dbReference>
<evidence type="ECO:0000313" key="1">
    <source>
        <dbReference type="EMBL" id="PJZ25824.1"/>
    </source>
</evidence>
<gene>
    <name evidence="1" type="ORF">CH357_09315</name>
</gene>
<dbReference type="InterPro" id="IPR013320">
    <property type="entry name" value="ConA-like_dom_sf"/>
</dbReference>
<keyword evidence="2" id="KW-1185">Reference proteome</keyword>
<comment type="caution">
    <text evidence="1">The sequence shown here is derived from an EMBL/GenBank/DDBJ whole genome shotgun (WGS) entry which is preliminary data.</text>
</comment>
<reference evidence="1 2" key="1">
    <citation type="submission" date="2017-07" db="EMBL/GenBank/DDBJ databases">
        <title>Leptospira spp. isolated from tropical soils.</title>
        <authorList>
            <person name="Thibeaux R."/>
            <person name="Iraola G."/>
            <person name="Ferres I."/>
            <person name="Bierque E."/>
            <person name="Girault D."/>
            <person name="Soupe-Gilbert M.-E."/>
            <person name="Picardeau M."/>
            <person name="Goarant C."/>
        </authorList>
    </citation>
    <scope>NUCLEOTIDE SEQUENCE [LARGE SCALE GENOMIC DNA]</scope>
    <source>
        <strain evidence="1 2">MCA1-C-A1</strain>
    </source>
</reference>
<dbReference type="OrthoDB" id="9774579at2"/>
<dbReference type="Pfam" id="PF13385">
    <property type="entry name" value="Laminin_G_3"/>
    <property type="match status" value="1"/>
</dbReference>
<sequence length="266" mass="29072">MRNFILIFIYSMFIQNCGAVLLMQDLNSEKDNFPTLARLLLAIVPAEALIHYFPMNNTTSPVDVTQNGLDMNSYGTDMAVMVSDRFGIPDHAVYYDGAVGTGATTQSAGNGNQILNGSTSSYTISFWAKGTYPSSPGGGSMGIFIAQGNGFGIQYYKNYPSSCGSLRAFTNNGGVGDVDLIGPCNFIPEAWHQIIFVWDLEQLTASLYADNILIAQQSNAGGQRPWNVNAKLSFAYSSLGSNYVEVTIDEFKIYNMALSPNRYWMP</sequence>
<protein>
    <submittedName>
        <fullName evidence="1">Glucanase</fullName>
    </submittedName>
</protein>
<evidence type="ECO:0000313" key="2">
    <source>
        <dbReference type="Proteomes" id="UP000232196"/>
    </source>
</evidence>